<gene>
    <name evidence="1" type="ORF">GGR48_003435</name>
</gene>
<accession>A0A7W6F4H3</accession>
<protein>
    <submittedName>
        <fullName evidence="1">Uncharacterized protein</fullName>
    </submittedName>
</protein>
<sequence length="76" mass="8783">MAFYNTVEVDRPANNVQDHIDRVHKEVFGHPFYTHQRYLGMQWPGGKAEELVRAEAVLKRLSKSASPRNLSDVRFA</sequence>
<reference evidence="1 2" key="1">
    <citation type="submission" date="2020-08" db="EMBL/GenBank/DDBJ databases">
        <title>Genomic Encyclopedia of Type Strains, Phase IV (KMG-IV): sequencing the most valuable type-strain genomes for metagenomic binning, comparative biology and taxonomic classification.</title>
        <authorList>
            <person name="Goeker M."/>
        </authorList>
    </citation>
    <scope>NUCLEOTIDE SEQUENCE [LARGE SCALE GENOMIC DNA]</scope>
    <source>
        <strain evidence="1 2">DSM 19512</strain>
    </source>
</reference>
<evidence type="ECO:0000313" key="2">
    <source>
        <dbReference type="Proteomes" id="UP000538670"/>
    </source>
</evidence>
<keyword evidence="2" id="KW-1185">Reference proteome</keyword>
<dbReference type="EMBL" id="JACIDH010000026">
    <property type="protein sequence ID" value="MBB3880981.1"/>
    <property type="molecule type" value="Genomic_DNA"/>
</dbReference>
<name>A0A7W6F4H3_9SPHN</name>
<comment type="caution">
    <text evidence="1">The sequence shown here is derived from an EMBL/GenBank/DDBJ whole genome shotgun (WGS) entry which is preliminary data.</text>
</comment>
<proteinExistence type="predicted"/>
<organism evidence="1 2">
    <name type="scientific">Sphingomonas pseudosanguinis</name>
    <dbReference type="NCBI Taxonomy" id="413712"/>
    <lineage>
        <taxon>Bacteria</taxon>
        <taxon>Pseudomonadati</taxon>
        <taxon>Pseudomonadota</taxon>
        <taxon>Alphaproteobacteria</taxon>
        <taxon>Sphingomonadales</taxon>
        <taxon>Sphingomonadaceae</taxon>
        <taxon>Sphingomonas</taxon>
    </lineage>
</organism>
<dbReference type="Proteomes" id="UP000538670">
    <property type="component" value="Unassembled WGS sequence"/>
</dbReference>
<dbReference type="RefSeq" id="WP_183953004.1">
    <property type="nucleotide sequence ID" value="NZ_JACIDH010000026.1"/>
</dbReference>
<evidence type="ECO:0000313" key="1">
    <source>
        <dbReference type="EMBL" id="MBB3880981.1"/>
    </source>
</evidence>
<dbReference type="AlphaFoldDB" id="A0A7W6F4H3"/>